<evidence type="ECO:0000313" key="10">
    <source>
        <dbReference type="Proteomes" id="UP000318478"/>
    </source>
</evidence>
<dbReference type="InterPro" id="IPR012340">
    <property type="entry name" value="NA-bd_OB-fold"/>
</dbReference>
<keyword evidence="2 6" id="KW-0812">Transmembrane</keyword>
<dbReference type="InterPro" id="IPR052165">
    <property type="entry name" value="Membrane_assoc_protease"/>
</dbReference>
<feature type="domain" description="NfeD-like C-terminal" evidence="7">
    <location>
        <begin position="719"/>
        <end position="773"/>
    </location>
</feature>
<dbReference type="SUPFAM" id="SSF52096">
    <property type="entry name" value="ClpP/crotonase"/>
    <property type="match status" value="1"/>
</dbReference>
<dbReference type="Proteomes" id="UP000318478">
    <property type="component" value="Unassembled WGS sequence"/>
</dbReference>
<organism evidence="9 10">
    <name type="scientific">Posidoniimonas polymericola</name>
    <dbReference type="NCBI Taxonomy" id="2528002"/>
    <lineage>
        <taxon>Bacteria</taxon>
        <taxon>Pseudomonadati</taxon>
        <taxon>Planctomycetota</taxon>
        <taxon>Planctomycetia</taxon>
        <taxon>Pirellulales</taxon>
        <taxon>Lacipirellulaceae</taxon>
        <taxon>Posidoniimonas</taxon>
    </lineage>
</organism>
<dbReference type="Pfam" id="PF01957">
    <property type="entry name" value="NfeD"/>
    <property type="match status" value="1"/>
</dbReference>
<keyword evidence="4 6" id="KW-0472">Membrane</keyword>
<feature type="transmembrane region" description="Helical" evidence="6">
    <location>
        <begin position="604"/>
        <end position="623"/>
    </location>
</feature>
<dbReference type="PANTHER" id="PTHR33507:SF3">
    <property type="entry name" value="INNER MEMBRANE PROTEIN YBBJ"/>
    <property type="match status" value="1"/>
</dbReference>
<evidence type="ECO:0000259" key="7">
    <source>
        <dbReference type="Pfam" id="PF01957"/>
    </source>
</evidence>
<evidence type="ECO:0000256" key="5">
    <source>
        <dbReference type="SAM" id="MobiDB-lite"/>
    </source>
</evidence>
<evidence type="ECO:0000256" key="3">
    <source>
        <dbReference type="ARBA" id="ARBA00022989"/>
    </source>
</evidence>
<evidence type="ECO:0000256" key="2">
    <source>
        <dbReference type="ARBA" id="ARBA00022692"/>
    </source>
</evidence>
<evidence type="ECO:0000313" key="9">
    <source>
        <dbReference type="EMBL" id="TWT75615.1"/>
    </source>
</evidence>
<evidence type="ECO:0000256" key="1">
    <source>
        <dbReference type="ARBA" id="ARBA00004141"/>
    </source>
</evidence>
<name>A0A5C5YL15_9BACT</name>
<dbReference type="PANTHER" id="PTHR33507">
    <property type="entry name" value="INNER MEMBRANE PROTEIN YBBJ"/>
    <property type="match status" value="1"/>
</dbReference>
<comment type="caution">
    <text evidence="9">The sequence shown here is derived from an EMBL/GenBank/DDBJ whole genome shotgun (WGS) entry which is preliminary data.</text>
</comment>
<dbReference type="InterPro" id="IPR002810">
    <property type="entry name" value="NfeD-like_C"/>
</dbReference>
<keyword evidence="3 6" id="KW-1133">Transmembrane helix</keyword>
<protein>
    <submittedName>
        <fullName evidence="9">Uncharacterized protein</fullName>
    </submittedName>
</protein>
<feature type="region of interest" description="Disordered" evidence="5">
    <location>
        <begin position="380"/>
        <end position="425"/>
    </location>
</feature>
<feature type="transmembrane region" description="Helical" evidence="6">
    <location>
        <begin position="578"/>
        <end position="598"/>
    </location>
</feature>
<dbReference type="GO" id="GO:0005886">
    <property type="term" value="C:plasma membrane"/>
    <property type="evidence" value="ECO:0007669"/>
    <property type="project" value="TreeGrafter"/>
</dbReference>
<proteinExistence type="predicted"/>
<dbReference type="InterPro" id="IPR056739">
    <property type="entry name" value="NfeD_membrane"/>
</dbReference>
<feature type="transmembrane region" description="Helical" evidence="6">
    <location>
        <begin position="552"/>
        <end position="571"/>
    </location>
</feature>
<accession>A0A5C5YL15</accession>
<evidence type="ECO:0000259" key="8">
    <source>
        <dbReference type="Pfam" id="PF24961"/>
    </source>
</evidence>
<evidence type="ECO:0000256" key="4">
    <source>
        <dbReference type="ARBA" id="ARBA00023136"/>
    </source>
</evidence>
<dbReference type="Gene3D" id="3.90.226.10">
    <property type="entry name" value="2-enoyl-CoA Hydratase, Chain A, domain 1"/>
    <property type="match status" value="2"/>
</dbReference>
<dbReference type="AlphaFoldDB" id="A0A5C5YL15"/>
<feature type="transmembrane region" description="Helical" evidence="6">
    <location>
        <begin position="664"/>
        <end position="686"/>
    </location>
</feature>
<gene>
    <name evidence="9" type="ORF">Pla123a_31250</name>
</gene>
<feature type="transmembrane region" description="Helical" evidence="6">
    <location>
        <begin position="630"/>
        <end position="652"/>
    </location>
</feature>
<reference evidence="9 10" key="1">
    <citation type="submission" date="2019-02" db="EMBL/GenBank/DDBJ databases">
        <title>Deep-cultivation of Planctomycetes and their phenomic and genomic characterization uncovers novel biology.</title>
        <authorList>
            <person name="Wiegand S."/>
            <person name="Jogler M."/>
            <person name="Boedeker C."/>
            <person name="Pinto D."/>
            <person name="Vollmers J."/>
            <person name="Rivas-Marin E."/>
            <person name="Kohn T."/>
            <person name="Peeters S.H."/>
            <person name="Heuer A."/>
            <person name="Rast P."/>
            <person name="Oberbeckmann S."/>
            <person name="Bunk B."/>
            <person name="Jeske O."/>
            <person name="Meyerdierks A."/>
            <person name="Storesund J.E."/>
            <person name="Kallscheuer N."/>
            <person name="Luecker S."/>
            <person name="Lage O.M."/>
            <person name="Pohl T."/>
            <person name="Merkel B.J."/>
            <person name="Hornburger P."/>
            <person name="Mueller R.-W."/>
            <person name="Bruemmer F."/>
            <person name="Labrenz M."/>
            <person name="Spormann A.M."/>
            <person name="Op Den Camp H."/>
            <person name="Overmann J."/>
            <person name="Amann R."/>
            <person name="Jetten M.S.M."/>
            <person name="Mascher T."/>
            <person name="Medema M.H."/>
            <person name="Devos D.P."/>
            <person name="Kaster A.-K."/>
            <person name="Ovreas L."/>
            <person name="Rohde M."/>
            <person name="Galperin M.Y."/>
            <person name="Jogler C."/>
        </authorList>
    </citation>
    <scope>NUCLEOTIDE SEQUENCE [LARGE SCALE GENOMIC DNA]</scope>
    <source>
        <strain evidence="9 10">Pla123a</strain>
    </source>
</reference>
<feature type="domain" description="NfeD integral membrane" evidence="8">
    <location>
        <begin position="556"/>
        <end position="682"/>
    </location>
</feature>
<dbReference type="Gene3D" id="2.40.50.140">
    <property type="entry name" value="Nucleic acid-binding proteins"/>
    <property type="match status" value="1"/>
</dbReference>
<comment type="subcellular location">
    <subcellularLocation>
        <location evidence="1">Membrane</location>
        <topology evidence="1">Multi-pass membrane protein</topology>
    </subcellularLocation>
</comment>
<evidence type="ECO:0000256" key="6">
    <source>
        <dbReference type="SAM" id="Phobius"/>
    </source>
</evidence>
<keyword evidence="10" id="KW-1185">Reference proteome</keyword>
<feature type="compositionally biased region" description="Pro residues" evidence="5">
    <location>
        <begin position="395"/>
        <end position="415"/>
    </location>
</feature>
<dbReference type="Pfam" id="PF24961">
    <property type="entry name" value="NfeD_membrane"/>
    <property type="match status" value="1"/>
</dbReference>
<dbReference type="EMBL" id="SJPO01000007">
    <property type="protein sequence ID" value="TWT75615.1"/>
    <property type="molecule type" value="Genomic_DNA"/>
</dbReference>
<dbReference type="InterPro" id="IPR029045">
    <property type="entry name" value="ClpP/crotonase-like_dom_sf"/>
</dbReference>
<sequence>MTAPTFDAGRSCPARLPSVAASLVLCLAAVGVIAFGARPVSAADDPVGALVRVRLPITGADDQTMQGVLKRAADKVVRQAADEGAGRPTLILQFDNRAAGESEFERCLSLARFLLRDMTGVKTVAYVPQTVTGHAVLVALACEEIAMAPEAELGDAAAGEDPARPIEPGMAAVYQEVAAARRNVPAAVAQGMIDRRLEVLQVEDETGVDFILSSQLDELKEQRQIVETQILSAAGAPLLLSGREARELGFAKYLVNSGSLARVLGLPERAAQEDQTTLADWKPAIIELDGELTERRLSQIKKLLGSELEQGGANWICLRINSGGGRMDRCVELAATLAELNKDDVRTVAYVPVEASGGAALVALACDQLVMHPSATLGGGLTIAKPEGGADNRKPPPPGAPQPGPPRFGGPPRGPGPAEEAQPNQLSPDQLAAALAGVRGPLAENTNHGWSLLAAMIDPGETLHVYTSRETGRQALFNDAELAEQPNSDQWRQGEQLSGPDAVLTLDAVEAEKLGVAFAVVEDYDGLKQLYGFDADPPVAKPNWALELVEALANPWLAGLLLVIGFGGVYLELNAPGLGVGGFVASVAFLLFFWSHFLSGTAEWLEVLLFVVGLFFILMEAFVLPGFGIFGLGGMAMVLASLVLVSQTFIIPKTQGQLVELRESVTLVVMSMLGCLVAAFAFRRYLPHAPGVNRMMLAPADEVELAELEHRESFADYAHLVGQAGVAATNLIPSGKAEFGGELLDVIADGQVIDRGEAIVVTKAKGSRVLVQKKR</sequence>